<dbReference type="PANTHER" id="PTHR37984:SF8">
    <property type="entry name" value="CCHC-TYPE DOMAIN-CONTAINING PROTEIN"/>
    <property type="match status" value="1"/>
</dbReference>
<organism evidence="4 5">
    <name type="scientific">Cirrhinus molitorella</name>
    <name type="common">mud carp</name>
    <dbReference type="NCBI Taxonomy" id="172907"/>
    <lineage>
        <taxon>Eukaryota</taxon>
        <taxon>Metazoa</taxon>
        <taxon>Chordata</taxon>
        <taxon>Craniata</taxon>
        <taxon>Vertebrata</taxon>
        <taxon>Euteleostomi</taxon>
        <taxon>Actinopterygii</taxon>
        <taxon>Neopterygii</taxon>
        <taxon>Teleostei</taxon>
        <taxon>Ostariophysi</taxon>
        <taxon>Cypriniformes</taxon>
        <taxon>Cyprinidae</taxon>
        <taxon>Labeoninae</taxon>
        <taxon>Labeonini</taxon>
        <taxon>Cirrhinus</taxon>
    </lineage>
</organism>
<comment type="similarity">
    <text evidence="1">Belongs to the beta type-B retroviral polymerase family. HERV class-II K(HML-2) pol subfamily.</text>
</comment>
<dbReference type="Proteomes" id="UP001558613">
    <property type="component" value="Unassembled WGS sequence"/>
</dbReference>
<protein>
    <recommendedName>
        <fullName evidence="2">ribonuclease H</fullName>
        <ecNumber evidence="2">3.1.26.4</ecNumber>
    </recommendedName>
</protein>
<dbReference type="InterPro" id="IPR000477">
    <property type="entry name" value="RT_dom"/>
</dbReference>
<accession>A0ABR3NCD2</accession>
<evidence type="ECO:0000256" key="1">
    <source>
        <dbReference type="ARBA" id="ARBA00010879"/>
    </source>
</evidence>
<dbReference type="EC" id="3.1.26.4" evidence="2"/>
<evidence type="ECO:0000313" key="4">
    <source>
        <dbReference type="EMBL" id="KAL1274403.1"/>
    </source>
</evidence>
<dbReference type="PANTHER" id="PTHR37984">
    <property type="entry name" value="PROTEIN CBG26694"/>
    <property type="match status" value="1"/>
</dbReference>
<gene>
    <name evidence="4" type="ORF">QQF64_027217</name>
</gene>
<dbReference type="Pfam" id="PF00078">
    <property type="entry name" value="RVT_1"/>
    <property type="match status" value="1"/>
</dbReference>
<evidence type="ECO:0000259" key="3">
    <source>
        <dbReference type="Pfam" id="PF00078"/>
    </source>
</evidence>
<dbReference type="InterPro" id="IPR050951">
    <property type="entry name" value="Retrovirus_Pol_polyprotein"/>
</dbReference>
<feature type="domain" description="Reverse transcriptase" evidence="3">
    <location>
        <begin position="98"/>
        <end position="261"/>
    </location>
</feature>
<name>A0ABR3NCD2_9TELE</name>
<dbReference type="Gene3D" id="3.10.10.10">
    <property type="entry name" value="HIV Type 1 Reverse Transcriptase, subunit A, domain 1"/>
    <property type="match status" value="1"/>
</dbReference>
<dbReference type="SUPFAM" id="SSF56672">
    <property type="entry name" value="DNA/RNA polymerases"/>
    <property type="match status" value="1"/>
</dbReference>
<keyword evidence="5" id="KW-1185">Reference proteome</keyword>
<dbReference type="Gene3D" id="3.30.70.270">
    <property type="match status" value="2"/>
</dbReference>
<comment type="caution">
    <text evidence="4">The sequence shown here is derived from an EMBL/GenBank/DDBJ whole genome shotgun (WGS) entry which is preliminary data.</text>
</comment>
<reference evidence="4 5" key="1">
    <citation type="submission" date="2023-09" db="EMBL/GenBank/DDBJ databases">
        <authorList>
            <person name="Wang M."/>
        </authorList>
    </citation>
    <scope>NUCLEOTIDE SEQUENCE [LARGE SCALE GENOMIC DNA]</scope>
    <source>
        <strain evidence="4">GT-2023</strain>
        <tissue evidence="4">Liver</tissue>
    </source>
</reference>
<dbReference type="CDD" id="cd01647">
    <property type="entry name" value="RT_LTR"/>
    <property type="match status" value="1"/>
</dbReference>
<proteinExistence type="inferred from homology"/>
<sequence>MQFTIPDDVLKMEQEQHNLLTKAQFIEKYADVFNLPVESLPGEVHFELDSTISPVQCAPRNVPVAMKAAVKAQLDAYQAEGHITDVTEPTDWISNMVIGKKTDKLRICLDPKFLNKALKRSHYIMSTLEDVLYKLPKARIFTLVDAKHAFLQCKLDQESSFMTTFWTPWGRNRWPKLPFGVSVAPEVYQRKQHELLAGLKGIEPIADDILIAGCGDTDEQAENDHDLKLQALLERCREVKLRLSLKQLHFKVPEVKFHGHILSSTGLKPDPEKVSAILDMPNPMDTKGLQRFIGFANYLAKFMPHLSSVCEPLRCLLDKDTPWHWLPKHEAAVGKLKSLAT</sequence>
<dbReference type="InterPro" id="IPR043502">
    <property type="entry name" value="DNA/RNA_pol_sf"/>
</dbReference>
<evidence type="ECO:0000313" key="5">
    <source>
        <dbReference type="Proteomes" id="UP001558613"/>
    </source>
</evidence>
<dbReference type="EMBL" id="JAYMGO010000005">
    <property type="protein sequence ID" value="KAL1274403.1"/>
    <property type="molecule type" value="Genomic_DNA"/>
</dbReference>
<evidence type="ECO:0000256" key="2">
    <source>
        <dbReference type="ARBA" id="ARBA00012180"/>
    </source>
</evidence>
<dbReference type="InterPro" id="IPR043128">
    <property type="entry name" value="Rev_trsase/Diguanyl_cyclase"/>
</dbReference>